<dbReference type="Proteomes" id="UP001589575">
    <property type="component" value="Unassembled WGS sequence"/>
</dbReference>
<comment type="caution">
    <text evidence="2">The sequence shown here is derived from an EMBL/GenBank/DDBJ whole genome shotgun (WGS) entry which is preliminary data.</text>
</comment>
<keyword evidence="3" id="KW-1185">Reference proteome</keyword>
<name>A0ABV5G468_9MICC</name>
<sequence length="104" mass="11071">MDAQVVPAGHRHGDGTAGQLRTGGGPHGLDAGIDHVESVHSVTDVGHRQGGEALDQLDLGQLSQLAHRLSTTFGTRRMKASAWRISLFPVTLRAWLPRCSARSA</sequence>
<evidence type="ECO:0000313" key="2">
    <source>
        <dbReference type="EMBL" id="MFB9073728.1"/>
    </source>
</evidence>
<evidence type="ECO:0000313" key="3">
    <source>
        <dbReference type="Proteomes" id="UP001589575"/>
    </source>
</evidence>
<proteinExistence type="predicted"/>
<dbReference type="EMBL" id="JBHMFI010000001">
    <property type="protein sequence ID" value="MFB9073728.1"/>
    <property type="molecule type" value="Genomic_DNA"/>
</dbReference>
<reference evidence="2 3" key="1">
    <citation type="submission" date="2024-09" db="EMBL/GenBank/DDBJ databases">
        <authorList>
            <person name="Sun Q."/>
            <person name="Mori K."/>
        </authorList>
    </citation>
    <scope>NUCLEOTIDE SEQUENCE [LARGE SCALE GENOMIC DNA]</scope>
    <source>
        <strain evidence="2 3">CCM 7609</strain>
    </source>
</reference>
<protein>
    <submittedName>
        <fullName evidence="2">Uncharacterized protein</fullName>
    </submittedName>
</protein>
<organism evidence="2 3">
    <name type="scientific">Citricoccus parietis</name>
    <dbReference type="NCBI Taxonomy" id="592307"/>
    <lineage>
        <taxon>Bacteria</taxon>
        <taxon>Bacillati</taxon>
        <taxon>Actinomycetota</taxon>
        <taxon>Actinomycetes</taxon>
        <taxon>Micrococcales</taxon>
        <taxon>Micrococcaceae</taxon>
        <taxon>Citricoccus</taxon>
    </lineage>
</organism>
<evidence type="ECO:0000256" key="1">
    <source>
        <dbReference type="SAM" id="MobiDB-lite"/>
    </source>
</evidence>
<gene>
    <name evidence="2" type="ORF">ACFFX0_22000</name>
</gene>
<accession>A0ABV5G468</accession>
<feature type="region of interest" description="Disordered" evidence="1">
    <location>
        <begin position="1"/>
        <end position="30"/>
    </location>
</feature>